<evidence type="ECO:0000313" key="2">
    <source>
        <dbReference type="EMBL" id="OMJ95046.1"/>
    </source>
</evidence>
<gene>
    <name evidence="2" type="ORF">SteCoe_1579</name>
</gene>
<proteinExistence type="predicted"/>
<comment type="caution">
    <text evidence="2">The sequence shown here is derived from an EMBL/GenBank/DDBJ whole genome shotgun (WGS) entry which is preliminary data.</text>
</comment>
<dbReference type="AlphaFoldDB" id="A0A1R2D1E8"/>
<keyword evidence="3" id="KW-1185">Reference proteome</keyword>
<accession>A0A1R2D1E8</accession>
<dbReference type="InterPro" id="IPR001660">
    <property type="entry name" value="SAM"/>
</dbReference>
<protein>
    <recommendedName>
        <fullName evidence="1">SAM domain-containing protein</fullName>
    </recommendedName>
</protein>
<dbReference type="Gene3D" id="1.10.150.50">
    <property type="entry name" value="Transcription Factor, Ets-1"/>
    <property type="match status" value="1"/>
</dbReference>
<dbReference type="Pfam" id="PF00536">
    <property type="entry name" value="SAM_1"/>
    <property type="match status" value="1"/>
</dbReference>
<dbReference type="SUPFAM" id="SSF47769">
    <property type="entry name" value="SAM/Pointed domain"/>
    <property type="match status" value="1"/>
</dbReference>
<feature type="domain" description="SAM" evidence="1">
    <location>
        <begin position="8"/>
        <end position="72"/>
    </location>
</feature>
<dbReference type="EMBL" id="MPUH01000017">
    <property type="protein sequence ID" value="OMJ95046.1"/>
    <property type="molecule type" value="Genomic_DNA"/>
</dbReference>
<dbReference type="SMART" id="SM00454">
    <property type="entry name" value="SAM"/>
    <property type="match status" value="1"/>
</dbReference>
<dbReference type="Proteomes" id="UP000187209">
    <property type="component" value="Unassembled WGS sequence"/>
</dbReference>
<evidence type="ECO:0000259" key="1">
    <source>
        <dbReference type="PROSITE" id="PS50105"/>
    </source>
</evidence>
<sequence length="194" mass="22972">MQKNPIQWSVTEVLAWLTHINCSGAHDIFQYHSIEGKDLIQLTDTDLRFDFKIKRVHDRKYLLRSIQDLKNSFTTIIEVEFNTQHCRIRIPDVTSYTFDSLRKDAARYFGVNGEKSILKDRKGIIWGNVCINCIFDNNLRQQEPVFLEVIKEHEHFDEDSRFQASLHRSESPWLNDESGYFKTASRDDRVKKNF</sequence>
<dbReference type="PROSITE" id="PS50105">
    <property type="entry name" value="SAM_DOMAIN"/>
    <property type="match status" value="1"/>
</dbReference>
<organism evidence="2 3">
    <name type="scientific">Stentor coeruleus</name>
    <dbReference type="NCBI Taxonomy" id="5963"/>
    <lineage>
        <taxon>Eukaryota</taxon>
        <taxon>Sar</taxon>
        <taxon>Alveolata</taxon>
        <taxon>Ciliophora</taxon>
        <taxon>Postciliodesmatophora</taxon>
        <taxon>Heterotrichea</taxon>
        <taxon>Heterotrichida</taxon>
        <taxon>Stentoridae</taxon>
        <taxon>Stentor</taxon>
    </lineage>
</organism>
<evidence type="ECO:0000313" key="3">
    <source>
        <dbReference type="Proteomes" id="UP000187209"/>
    </source>
</evidence>
<dbReference type="InterPro" id="IPR013761">
    <property type="entry name" value="SAM/pointed_sf"/>
</dbReference>
<dbReference type="OrthoDB" id="9934029at2759"/>
<name>A0A1R2D1E8_9CILI</name>
<reference evidence="2 3" key="1">
    <citation type="submission" date="2016-11" db="EMBL/GenBank/DDBJ databases">
        <title>The macronuclear genome of Stentor coeruleus: a giant cell with tiny introns.</title>
        <authorList>
            <person name="Slabodnick M."/>
            <person name="Ruby J.G."/>
            <person name="Reiff S.B."/>
            <person name="Swart E.C."/>
            <person name="Gosai S."/>
            <person name="Prabakaran S."/>
            <person name="Witkowska E."/>
            <person name="Larue G.E."/>
            <person name="Fisher S."/>
            <person name="Freeman R.M."/>
            <person name="Gunawardena J."/>
            <person name="Chu W."/>
            <person name="Stover N.A."/>
            <person name="Gregory B.D."/>
            <person name="Nowacki M."/>
            <person name="Derisi J."/>
            <person name="Roy S.W."/>
            <person name="Marshall W.F."/>
            <person name="Sood P."/>
        </authorList>
    </citation>
    <scope>NUCLEOTIDE SEQUENCE [LARGE SCALE GENOMIC DNA]</scope>
    <source>
        <strain evidence="2">WM001</strain>
    </source>
</reference>